<protein>
    <submittedName>
        <fullName evidence="2">Uncharacterized protein</fullName>
    </submittedName>
</protein>
<dbReference type="AlphaFoldDB" id="A0A382JUA3"/>
<sequence length="57" mass="6757">HHRRRAGCRHGLRRRQSPHRRHGKPRRAPTSAAPPFPRSWRPCPLRHGNVARAQRKM</sequence>
<name>A0A382JUA3_9ZZZZ</name>
<dbReference type="EMBL" id="UINC01076682">
    <property type="protein sequence ID" value="SVC16074.1"/>
    <property type="molecule type" value="Genomic_DNA"/>
</dbReference>
<reference evidence="2" key="1">
    <citation type="submission" date="2018-05" db="EMBL/GenBank/DDBJ databases">
        <authorList>
            <person name="Lanie J.A."/>
            <person name="Ng W.-L."/>
            <person name="Kazmierczak K.M."/>
            <person name="Andrzejewski T.M."/>
            <person name="Davidsen T.M."/>
            <person name="Wayne K.J."/>
            <person name="Tettelin H."/>
            <person name="Glass J.I."/>
            <person name="Rusch D."/>
            <person name="Podicherti R."/>
            <person name="Tsui H.-C.T."/>
            <person name="Winkler M.E."/>
        </authorList>
    </citation>
    <scope>NUCLEOTIDE SEQUENCE</scope>
</reference>
<accession>A0A382JUA3</accession>
<feature type="region of interest" description="Disordered" evidence="1">
    <location>
        <begin position="1"/>
        <end position="57"/>
    </location>
</feature>
<evidence type="ECO:0000256" key="1">
    <source>
        <dbReference type="SAM" id="MobiDB-lite"/>
    </source>
</evidence>
<evidence type="ECO:0000313" key="2">
    <source>
        <dbReference type="EMBL" id="SVC16074.1"/>
    </source>
</evidence>
<feature type="non-terminal residue" evidence="2">
    <location>
        <position position="1"/>
    </location>
</feature>
<feature type="compositionally biased region" description="Basic residues" evidence="1">
    <location>
        <begin position="1"/>
        <end position="27"/>
    </location>
</feature>
<organism evidence="2">
    <name type="scientific">marine metagenome</name>
    <dbReference type="NCBI Taxonomy" id="408172"/>
    <lineage>
        <taxon>unclassified sequences</taxon>
        <taxon>metagenomes</taxon>
        <taxon>ecological metagenomes</taxon>
    </lineage>
</organism>
<gene>
    <name evidence="2" type="ORF">METZ01_LOCUS268928</name>
</gene>
<proteinExistence type="predicted"/>
<feature type="non-terminal residue" evidence="2">
    <location>
        <position position="57"/>
    </location>
</feature>